<organism evidence="1">
    <name type="scientific">Siphoviridae sp. ctqBH20</name>
    <dbReference type="NCBI Taxonomy" id="2825680"/>
    <lineage>
        <taxon>Viruses</taxon>
        <taxon>Duplodnaviria</taxon>
        <taxon>Heunggongvirae</taxon>
        <taxon>Uroviricota</taxon>
        <taxon>Caudoviricetes</taxon>
    </lineage>
</organism>
<protein>
    <submittedName>
        <fullName evidence="1">Uncharacterized protein</fullName>
    </submittedName>
</protein>
<accession>A0A8S5QCG8</accession>
<reference evidence="1" key="1">
    <citation type="journal article" date="2021" name="Proc. Natl. Acad. Sci. U.S.A.">
        <title>A Catalog of Tens of Thousands of Viruses from Human Metagenomes Reveals Hidden Associations with Chronic Diseases.</title>
        <authorList>
            <person name="Tisza M.J."/>
            <person name="Buck C.B."/>
        </authorList>
    </citation>
    <scope>NUCLEOTIDE SEQUENCE</scope>
    <source>
        <strain evidence="1">CtqBH20</strain>
    </source>
</reference>
<proteinExistence type="predicted"/>
<dbReference type="EMBL" id="BK015626">
    <property type="protein sequence ID" value="DAE16547.1"/>
    <property type="molecule type" value="Genomic_DNA"/>
</dbReference>
<sequence length="61" mass="6977">MASCPIDWTELRVAPISWLSGADLIRVSSLSDENQCDKFLCVRRIKLSVKLKLIENRKNLC</sequence>
<evidence type="ECO:0000313" key="1">
    <source>
        <dbReference type="EMBL" id="DAE16547.1"/>
    </source>
</evidence>
<name>A0A8S5QCG8_9CAUD</name>